<dbReference type="HAMAP" id="MF_01147">
    <property type="entry name" value="Lgt"/>
    <property type="match status" value="1"/>
</dbReference>
<sequence>MINNLDPIAFHVLGFDIYWYGLFYGFSFLVCSTMMGQLLTLDVIGTNEISFSSKSSTSILNGKYGDRLLILLVIFIILGSRLGYTIFYAPHWFQSDILYIFNTRSGGLSLHGGLIGGFTGILLFSFLILLNSKNRYYKIILRYKSNKFTSNVHYSKAFLASLLLALSISDAIAIFCPIGLLLGRISNFINGELYGRVTELPIGVIFAKVDSFPRHPSQIYEAILEGVILLFITTNLAKNTKILSYNGMISGVTLAFYSVFRYLCEFFRAPLDGHVEFMNRFITKGQSLSVYSLCIGGAVILFSIILKFAIRCGKG</sequence>
<evidence type="ECO:0000256" key="3">
    <source>
        <dbReference type="ARBA" id="ARBA00022679"/>
    </source>
</evidence>
<keyword evidence="6 7" id="KW-0472">Membrane</keyword>
<dbReference type="RefSeq" id="WP_323722090.1">
    <property type="nucleotide sequence ID" value="NZ_CP110343.1"/>
</dbReference>
<evidence type="ECO:0000313" key="9">
    <source>
        <dbReference type="Proteomes" id="UP001325140"/>
    </source>
</evidence>
<comment type="catalytic activity">
    <reaction evidence="7">
        <text>L-cysteinyl-[prolipoprotein] + a 1,2-diacyl-sn-glycero-3-phospho-(1'-sn-glycerol) = an S-1,2-diacyl-sn-glyceryl-L-cysteinyl-[prolipoprotein] + sn-glycerol 1-phosphate + H(+)</text>
        <dbReference type="Rhea" id="RHEA:56712"/>
        <dbReference type="Rhea" id="RHEA-COMP:14679"/>
        <dbReference type="Rhea" id="RHEA-COMP:14680"/>
        <dbReference type="ChEBI" id="CHEBI:15378"/>
        <dbReference type="ChEBI" id="CHEBI:29950"/>
        <dbReference type="ChEBI" id="CHEBI:57685"/>
        <dbReference type="ChEBI" id="CHEBI:64716"/>
        <dbReference type="ChEBI" id="CHEBI:140658"/>
        <dbReference type="EC" id="2.5.1.145"/>
    </reaction>
</comment>
<dbReference type="PANTHER" id="PTHR30589">
    <property type="entry name" value="PROLIPOPROTEIN DIACYLGLYCERYL TRANSFERASE"/>
    <property type="match status" value="1"/>
</dbReference>
<keyword evidence="3 7" id="KW-0808">Transferase</keyword>
<feature type="transmembrane region" description="Helical" evidence="7">
    <location>
        <begin position="288"/>
        <end position="310"/>
    </location>
</feature>
<feature type="transmembrane region" description="Helical" evidence="7">
    <location>
        <begin position="68"/>
        <end position="88"/>
    </location>
</feature>
<evidence type="ECO:0000256" key="2">
    <source>
        <dbReference type="ARBA" id="ARBA00022475"/>
    </source>
</evidence>
<dbReference type="PANTHER" id="PTHR30589:SF0">
    <property type="entry name" value="PHOSPHATIDYLGLYCEROL--PROLIPOPROTEIN DIACYLGLYCERYL TRANSFERASE"/>
    <property type="match status" value="1"/>
</dbReference>
<dbReference type="EC" id="2.5.1.145" evidence="7"/>
<accession>A0ABZ0URC0</accession>
<evidence type="ECO:0000256" key="1">
    <source>
        <dbReference type="ARBA" id="ARBA00007150"/>
    </source>
</evidence>
<gene>
    <name evidence="7" type="primary">lgt</name>
    <name evidence="8" type="ORF">Fokcrypt_00651</name>
</gene>
<feature type="transmembrane region" description="Helical" evidence="7">
    <location>
        <begin position="108"/>
        <end position="130"/>
    </location>
</feature>
<feature type="transmembrane region" description="Helical" evidence="7">
    <location>
        <begin position="157"/>
        <end position="182"/>
    </location>
</feature>
<comment type="similarity">
    <text evidence="1 7">Belongs to the Lgt family.</text>
</comment>
<dbReference type="GO" id="GO:0016740">
    <property type="term" value="F:transferase activity"/>
    <property type="evidence" value="ECO:0007669"/>
    <property type="project" value="UniProtKB-KW"/>
</dbReference>
<dbReference type="NCBIfam" id="TIGR00544">
    <property type="entry name" value="lgt"/>
    <property type="match status" value="1"/>
</dbReference>
<protein>
    <recommendedName>
        <fullName evidence="7">Phosphatidylglycerol--prolipoprotein diacylglyceryl transferase</fullName>
        <ecNumber evidence="7">2.5.1.145</ecNumber>
    </recommendedName>
</protein>
<dbReference type="Pfam" id="PF01790">
    <property type="entry name" value="LGT"/>
    <property type="match status" value="2"/>
</dbReference>
<dbReference type="EMBL" id="CP110343">
    <property type="protein sequence ID" value="WPX98117.1"/>
    <property type="molecule type" value="Genomic_DNA"/>
</dbReference>
<keyword evidence="4 7" id="KW-0812">Transmembrane</keyword>
<name>A0ABZ0URC0_9RICK</name>
<feature type="binding site" evidence="7">
    <location>
        <position position="184"/>
    </location>
    <ligand>
        <name>a 1,2-diacyl-sn-glycero-3-phospho-(1'-sn-glycerol)</name>
        <dbReference type="ChEBI" id="CHEBI:64716"/>
    </ligand>
</feature>
<dbReference type="InterPro" id="IPR001640">
    <property type="entry name" value="Lgt"/>
</dbReference>
<evidence type="ECO:0000256" key="7">
    <source>
        <dbReference type="HAMAP-Rule" id="MF_01147"/>
    </source>
</evidence>
<comment type="subcellular location">
    <subcellularLocation>
        <location evidence="7">Cell membrane</location>
        <topology evidence="7">Multi-pass membrane protein</topology>
    </subcellularLocation>
</comment>
<comment type="function">
    <text evidence="7">Catalyzes the transfer of the diacylglyceryl group from phosphatidylglycerol to the sulfhydryl group of the N-terminal cysteine of a prolipoprotein, the first step in the formation of mature lipoproteins.</text>
</comment>
<feature type="transmembrane region" description="Helical" evidence="7">
    <location>
        <begin position="219"/>
        <end position="237"/>
    </location>
</feature>
<evidence type="ECO:0000256" key="4">
    <source>
        <dbReference type="ARBA" id="ARBA00022692"/>
    </source>
</evidence>
<dbReference type="Proteomes" id="UP001325140">
    <property type="component" value="Chromosome"/>
</dbReference>
<keyword evidence="5 7" id="KW-1133">Transmembrane helix</keyword>
<evidence type="ECO:0000256" key="5">
    <source>
        <dbReference type="ARBA" id="ARBA00022989"/>
    </source>
</evidence>
<comment type="pathway">
    <text evidence="7">Protein modification; lipoprotein biosynthesis (diacylglyceryl transfer).</text>
</comment>
<feature type="transmembrane region" description="Helical" evidence="7">
    <location>
        <begin position="17"/>
        <end position="44"/>
    </location>
</feature>
<evidence type="ECO:0000256" key="6">
    <source>
        <dbReference type="ARBA" id="ARBA00023136"/>
    </source>
</evidence>
<keyword evidence="9" id="KW-1185">Reference proteome</keyword>
<reference evidence="8" key="1">
    <citation type="submission" date="2022-10" db="EMBL/GenBank/DDBJ databases">
        <title>Host association and intracellularity evolved multiple times independently in the Rickettsiales.</title>
        <authorList>
            <person name="Castelli M."/>
            <person name="Nardi T."/>
            <person name="Gammuto L."/>
            <person name="Bellinzona G."/>
            <person name="Sabaneyeva E."/>
            <person name="Potekhin A."/>
            <person name="Serra V."/>
            <person name="Petroni G."/>
            <person name="Sassera D."/>
        </authorList>
    </citation>
    <scope>NUCLEOTIDE SEQUENCE [LARGE SCALE GENOMIC DNA]</scope>
    <source>
        <strain evidence="8">US_Bl 11III1</strain>
    </source>
</reference>
<proteinExistence type="inferred from homology"/>
<organism evidence="8 9">
    <name type="scientific">Candidatus Fokinia crypta</name>
    <dbReference type="NCBI Taxonomy" id="1920990"/>
    <lineage>
        <taxon>Bacteria</taxon>
        <taxon>Pseudomonadati</taxon>
        <taxon>Pseudomonadota</taxon>
        <taxon>Alphaproteobacteria</taxon>
        <taxon>Rickettsiales</taxon>
        <taxon>Candidatus Midichloriaceae</taxon>
        <taxon>Candidatus Fokinia</taxon>
    </lineage>
</organism>
<keyword evidence="2 7" id="KW-1003">Cell membrane</keyword>
<evidence type="ECO:0000313" key="8">
    <source>
        <dbReference type="EMBL" id="WPX98117.1"/>
    </source>
</evidence>
<feature type="transmembrane region" description="Helical" evidence="7">
    <location>
        <begin position="249"/>
        <end position="268"/>
    </location>
</feature>